<organism evidence="2 3">
    <name type="scientific">Paramecium octaurelia</name>
    <dbReference type="NCBI Taxonomy" id="43137"/>
    <lineage>
        <taxon>Eukaryota</taxon>
        <taxon>Sar</taxon>
        <taxon>Alveolata</taxon>
        <taxon>Ciliophora</taxon>
        <taxon>Intramacronucleata</taxon>
        <taxon>Oligohymenophorea</taxon>
        <taxon>Peniculida</taxon>
        <taxon>Parameciidae</taxon>
        <taxon>Paramecium</taxon>
    </lineage>
</organism>
<protein>
    <submittedName>
        <fullName evidence="2">Uncharacterized protein</fullName>
    </submittedName>
</protein>
<dbReference type="Proteomes" id="UP000683925">
    <property type="component" value="Unassembled WGS sequence"/>
</dbReference>
<proteinExistence type="predicted"/>
<comment type="caution">
    <text evidence="2">The sequence shown here is derived from an EMBL/GenBank/DDBJ whole genome shotgun (WGS) entry which is preliminary data.</text>
</comment>
<evidence type="ECO:0000313" key="3">
    <source>
        <dbReference type="Proteomes" id="UP000683925"/>
    </source>
</evidence>
<sequence>MNKSCFRNSASPRKPNVSFSIEVQESRNQNKLRTRSSISSERDLQNLARNKWRYLIIQQQRDLRYNQMRITEKQQCCSVF</sequence>
<gene>
    <name evidence="2" type="ORF">POCTA_138.1.T0550246</name>
</gene>
<keyword evidence="3" id="KW-1185">Reference proteome</keyword>
<feature type="region of interest" description="Disordered" evidence="1">
    <location>
        <begin position="1"/>
        <end position="38"/>
    </location>
</feature>
<dbReference type="EMBL" id="CAJJDP010000055">
    <property type="protein sequence ID" value="CAD8170571.1"/>
    <property type="molecule type" value="Genomic_DNA"/>
</dbReference>
<accession>A0A8S1V0U7</accession>
<evidence type="ECO:0000313" key="2">
    <source>
        <dbReference type="EMBL" id="CAD8170571.1"/>
    </source>
</evidence>
<dbReference type="AlphaFoldDB" id="A0A8S1V0U7"/>
<name>A0A8S1V0U7_PAROT</name>
<reference evidence="2" key="1">
    <citation type="submission" date="2021-01" db="EMBL/GenBank/DDBJ databases">
        <authorList>
            <consortium name="Genoscope - CEA"/>
            <person name="William W."/>
        </authorList>
    </citation>
    <scope>NUCLEOTIDE SEQUENCE</scope>
</reference>
<evidence type="ECO:0000256" key="1">
    <source>
        <dbReference type="SAM" id="MobiDB-lite"/>
    </source>
</evidence>